<evidence type="ECO:0000259" key="1">
    <source>
        <dbReference type="Pfam" id="PF18082"/>
    </source>
</evidence>
<accession>A0A9D1LEG5</accession>
<sequence>MTPAFPKALCRQLGLAKPAVSAAEAAFAQARGQLEALLENPRARFLPLCGRALRRDKAVGAAFTLAAALAVADTYTRAQYRKRGIPEAVYLASLGDIALWVRDAEWADGVLGLCNAPWIAHTLFLELFWLGRLQFEFFETDYRQARLPKSARKIAPFPDGAKVLNVHIPARGRLRLSEAEASFSAAEAFFHTYFPEFAFAGFVCDSWLLDERNRRFMRPDSNILQFFSAFDLVVPTRRKNRELLRRLWGKRRAGRRAIAALSENTSLQRAAKAYLLAGGKSYNGYGFRRLQKNGESPLEP</sequence>
<dbReference type="AlphaFoldDB" id="A0A9D1LEG5"/>
<evidence type="ECO:0000259" key="2">
    <source>
        <dbReference type="Pfam" id="PF18164"/>
    </source>
</evidence>
<evidence type="ECO:0000313" key="4">
    <source>
        <dbReference type="Proteomes" id="UP000824071"/>
    </source>
</evidence>
<feature type="domain" description="N-acyltransferase N-terminal" evidence="1">
    <location>
        <begin position="7"/>
        <end position="121"/>
    </location>
</feature>
<organism evidence="3 4">
    <name type="scientific">Candidatus Fimenecus excrementigallinarum</name>
    <dbReference type="NCBI Taxonomy" id="2840816"/>
    <lineage>
        <taxon>Bacteria</taxon>
        <taxon>Bacillati</taxon>
        <taxon>Bacillota</taxon>
        <taxon>Clostridia</taxon>
        <taxon>Candidatus Fimenecus</taxon>
    </lineage>
</organism>
<dbReference type="Proteomes" id="UP000824071">
    <property type="component" value="Unassembled WGS sequence"/>
</dbReference>
<comment type="caution">
    <text evidence="3">The sequence shown here is derived from an EMBL/GenBank/DDBJ whole genome shotgun (WGS) entry which is preliminary data.</text>
</comment>
<reference evidence="3" key="2">
    <citation type="journal article" date="2021" name="PeerJ">
        <title>Extensive microbial diversity within the chicken gut microbiome revealed by metagenomics and culture.</title>
        <authorList>
            <person name="Gilroy R."/>
            <person name="Ravi A."/>
            <person name="Getino M."/>
            <person name="Pursley I."/>
            <person name="Horton D.L."/>
            <person name="Alikhan N.F."/>
            <person name="Baker D."/>
            <person name="Gharbi K."/>
            <person name="Hall N."/>
            <person name="Watson M."/>
            <person name="Adriaenssens E.M."/>
            <person name="Foster-Nyarko E."/>
            <person name="Jarju S."/>
            <person name="Secka A."/>
            <person name="Antonio M."/>
            <person name="Oren A."/>
            <person name="Chaudhuri R.R."/>
            <person name="La Ragione R."/>
            <person name="Hildebrand F."/>
            <person name="Pallen M.J."/>
        </authorList>
    </citation>
    <scope>NUCLEOTIDE SEQUENCE</scope>
    <source>
        <strain evidence="3">ChiGjej1B1-19959</strain>
    </source>
</reference>
<dbReference type="EMBL" id="DVMW01000026">
    <property type="protein sequence ID" value="HIU35682.1"/>
    <property type="molecule type" value="Genomic_DNA"/>
</dbReference>
<protein>
    <submittedName>
        <fullName evidence="3">DUF5596 domain-containing protein</fullName>
    </submittedName>
</protein>
<dbReference type="InterPro" id="IPR041644">
    <property type="entry name" value="GNAT_C"/>
</dbReference>
<dbReference type="Pfam" id="PF18082">
    <property type="entry name" value="NAT_N"/>
    <property type="match status" value="1"/>
</dbReference>
<dbReference type="Pfam" id="PF18164">
    <property type="entry name" value="GNAT_C"/>
    <property type="match status" value="1"/>
</dbReference>
<evidence type="ECO:0000313" key="3">
    <source>
        <dbReference type="EMBL" id="HIU35682.1"/>
    </source>
</evidence>
<feature type="domain" description="GNAT-like C-terminal" evidence="2">
    <location>
        <begin position="127"/>
        <end position="287"/>
    </location>
</feature>
<gene>
    <name evidence="3" type="ORF">IAC53_03635</name>
</gene>
<reference evidence="3" key="1">
    <citation type="submission" date="2020-10" db="EMBL/GenBank/DDBJ databases">
        <authorList>
            <person name="Gilroy R."/>
        </authorList>
    </citation>
    <scope>NUCLEOTIDE SEQUENCE</scope>
    <source>
        <strain evidence="3">ChiGjej1B1-19959</strain>
    </source>
</reference>
<dbReference type="InterPro" id="IPR041273">
    <property type="entry name" value="NAT_N"/>
</dbReference>
<name>A0A9D1LEG5_9FIRM</name>
<proteinExistence type="predicted"/>
<dbReference type="Gene3D" id="3.40.630.120">
    <property type="match status" value="1"/>
</dbReference>